<dbReference type="EMBL" id="KE346365">
    <property type="protein sequence ID" value="KJE93315.1"/>
    <property type="molecule type" value="Genomic_DNA"/>
</dbReference>
<dbReference type="GO" id="GO:0051016">
    <property type="term" value="P:barbed-end actin filament capping"/>
    <property type="evidence" value="ECO:0007669"/>
    <property type="project" value="TreeGrafter"/>
</dbReference>
<dbReference type="GO" id="GO:0010591">
    <property type="term" value="P:regulation of lamellipodium assembly"/>
    <property type="evidence" value="ECO:0007669"/>
    <property type="project" value="TreeGrafter"/>
</dbReference>
<comment type="subcellular location">
    <subcellularLocation>
        <location evidence="2">Cytoplasm</location>
        <location evidence="2">Cell cortex</location>
    </subcellularLocation>
    <subcellularLocation>
        <location evidence="1">Cytoplasm</location>
        <location evidence="1">Cytoskeleton</location>
    </subcellularLocation>
</comment>
<dbReference type="SMART" id="SM00102">
    <property type="entry name" value="ADF"/>
    <property type="match status" value="2"/>
</dbReference>
<accession>A0A0D2WPI5</accession>
<evidence type="ECO:0000256" key="10">
    <source>
        <dbReference type="ARBA" id="ARBA00069496"/>
    </source>
</evidence>
<dbReference type="PANTHER" id="PTHR13759">
    <property type="entry name" value="TWINFILIN"/>
    <property type="match status" value="1"/>
</dbReference>
<evidence type="ECO:0000313" key="14">
    <source>
        <dbReference type="Proteomes" id="UP000008743"/>
    </source>
</evidence>
<feature type="region of interest" description="Disordered" evidence="11">
    <location>
        <begin position="324"/>
        <end position="344"/>
    </location>
</feature>
<dbReference type="CDD" id="cd11285">
    <property type="entry name" value="ADF_Twf-N_like"/>
    <property type="match status" value="1"/>
</dbReference>
<reference evidence="14" key="1">
    <citation type="submission" date="2011-02" db="EMBL/GenBank/DDBJ databases">
        <title>The Genome Sequence of Capsaspora owczarzaki ATCC 30864.</title>
        <authorList>
            <person name="Russ C."/>
            <person name="Cuomo C."/>
            <person name="Burger G."/>
            <person name="Gray M.W."/>
            <person name="Holland P.W.H."/>
            <person name="King N."/>
            <person name="Lang F.B.F."/>
            <person name="Roger A.J."/>
            <person name="Ruiz-Trillo I."/>
            <person name="Young S.K."/>
            <person name="Zeng Q."/>
            <person name="Gargeya S."/>
            <person name="Alvarado L."/>
            <person name="Berlin A."/>
            <person name="Chapman S.B."/>
            <person name="Chen Z."/>
            <person name="Freedman E."/>
            <person name="Gellesch M."/>
            <person name="Goldberg J."/>
            <person name="Griggs A."/>
            <person name="Gujja S."/>
            <person name="Heilman E."/>
            <person name="Heiman D."/>
            <person name="Howarth C."/>
            <person name="Mehta T."/>
            <person name="Neiman D."/>
            <person name="Pearson M."/>
            <person name="Roberts A."/>
            <person name="Saif S."/>
            <person name="Shea T."/>
            <person name="Shenoy N."/>
            <person name="Sisk P."/>
            <person name="Stolte C."/>
            <person name="Sykes S."/>
            <person name="White J."/>
            <person name="Yandava C."/>
            <person name="Haas B."/>
            <person name="Nusbaum C."/>
            <person name="Birren B."/>
        </authorList>
    </citation>
    <scope>NUCLEOTIDE SEQUENCE</scope>
    <source>
        <strain evidence="14">ATCC 30864</strain>
    </source>
</reference>
<feature type="domain" description="ADF-H" evidence="12">
    <location>
        <begin position="5"/>
        <end position="140"/>
    </location>
</feature>
<dbReference type="InterPro" id="IPR002108">
    <property type="entry name" value="ADF-H"/>
</dbReference>
<evidence type="ECO:0000256" key="1">
    <source>
        <dbReference type="ARBA" id="ARBA00004245"/>
    </source>
</evidence>
<comment type="similarity">
    <text evidence="3">Belongs to the actin-binding proteins ADF family. Twinfilin subfamily.</text>
</comment>
<evidence type="ECO:0000256" key="3">
    <source>
        <dbReference type="ARBA" id="ARBA00009557"/>
    </source>
</evidence>
<name>A0A0D2WPI5_CAPO3</name>
<dbReference type="PROSITE" id="PS51263">
    <property type="entry name" value="ADF_H"/>
    <property type="match status" value="2"/>
</dbReference>
<evidence type="ECO:0000256" key="2">
    <source>
        <dbReference type="ARBA" id="ARBA00004544"/>
    </source>
</evidence>
<gene>
    <name evidence="13" type="ORF">CAOG_004121</name>
</gene>
<dbReference type="FunFam" id="3.40.20.10:FF:000042">
    <property type="entry name" value="Actin depolymerizing protein"/>
    <property type="match status" value="1"/>
</dbReference>
<dbReference type="GO" id="GO:0030042">
    <property type="term" value="P:actin filament depolymerization"/>
    <property type="evidence" value="ECO:0007669"/>
    <property type="project" value="TreeGrafter"/>
</dbReference>
<dbReference type="Proteomes" id="UP000008743">
    <property type="component" value="Unassembled WGS sequence"/>
</dbReference>
<dbReference type="PANTHER" id="PTHR13759:SF1">
    <property type="entry name" value="TWINFILIN"/>
    <property type="match status" value="1"/>
</dbReference>
<dbReference type="FunCoup" id="A0A0D2WPI5">
    <property type="interactions" value="177"/>
</dbReference>
<dbReference type="STRING" id="595528.A0A0D2WPI5"/>
<dbReference type="GO" id="GO:0051015">
    <property type="term" value="F:actin filament binding"/>
    <property type="evidence" value="ECO:0007669"/>
    <property type="project" value="TreeGrafter"/>
</dbReference>
<keyword evidence="7" id="KW-0206">Cytoskeleton</keyword>
<evidence type="ECO:0000256" key="4">
    <source>
        <dbReference type="ARBA" id="ARBA00022490"/>
    </source>
</evidence>
<dbReference type="GO" id="GO:0005884">
    <property type="term" value="C:actin filament"/>
    <property type="evidence" value="ECO:0007669"/>
    <property type="project" value="TreeGrafter"/>
</dbReference>
<proteinExistence type="inferred from homology"/>
<dbReference type="CDD" id="cd11284">
    <property type="entry name" value="ADF_Twf-C_like"/>
    <property type="match status" value="1"/>
</dbReference>
<evidence type="ECO:0000256" key="8">
    <source>
        <dbReference type="ARBA" id="ARBA00038532"/>
    </source>
</evidence>
<dbReference type="eggNOG" id="KOG1747">
    <property type="taxonomic scope" value="Eukaryota"/>
</dbReference>
<dbReference type="PhylomeDB" id="A0A0D2WPI5"/>
<organism evidence="13 14">
    <name type="scientific">Capsaspora owczarzaki (strain ATCC 30864)</name>
    <dbReference type="NCBI Taxonomy" id="595528"/>
    <lineage>
        <taxon>Eukaryota</taxon>
        <taxon>Filasterea</taxon>
        <taxon>Capsaspora</taxon>
    </lineage>
</organism>
<dbReference type="InParanoid" id="A0A0D2WPI5"/>
<evidence type="ECO:0000259" key="12">
    <source>
        <dbReference type="PROSITE" id="PS51263"/>
    </source>
</evidence>
<dbReference type="SUPFAM" id="SSF55753">
    <property type="entry name" value="Actin depolymerizing proteins"/>
    <property type="match status" value="2"/>
</dbReference>
<evidence type="ECO:0000256" key="9">
    <source>
        <dbReference type="ARBA" id="ARBA00056419"/>
    </source>
</evidence>
<evidence type="ECO:0000256" key="5">
    <source>
        <dbReference type="ARBA" id="ARBA00022737"/>
    </source>
</evidence>
<feature type="domain" description="ADF-H" evidence="12">
    <location>
        <begin position="176"/>
        <end position="314"/>
    </location>
</feature>
<keyword evidence="4" id="KW-0963">Cytoplasm</keyword>
<dbReference type="RefSeq" id="XP_004347946.1">
    <property type="nucleotide sequence ID" value="XM_004347896.2"/>
</dbReference>
<dbReference type="InterPro" id="IPR028458">
    <property type="entry name" value="Twinfilin"/>
</dbReference>
<protein>
    <recommendedName>
        <fullName evidence="10">Twinfilin</fullName>
    </recommendedName>
</protein>
<dbReference type="Pfam" id="PF00241">
    <property type="entry name" value="Cofilin_ADF"/>
    <property type="match status" value="2"/>
</dbReference>
<evidence type="ECO:0000256" key="7">
    <source>
        <dbReference type="ARBA" id="ARBA00023212"/>
    </source>
</evidence>
<dbReference type="GO" id="GO:0005938">
    <property type="term" value="C:cell cortex"/>
    <property type="evidence" value="ECO:0007669"/>
    <property type="project" value="UniProtKB-SubCell"/>
</dbReference>
<evidence type="ECO:0000313" key="13">
    <source>
        <dbReference type="EMBL" id="KJE93315.1"/>
    </source>
</evidence>
<dbReference type="OMA" id="YLFKHTH"/>
<dbReference type="AlphaFoldDB" id="A0A0D2WPI5"/>
<comment type="function">
    <text evidence="9">Actin-binding protein involved in motile and morphological processes. Inhibits actin polymerization, likely by sequestering G-actin.</text>
</comment>
<keyword evidence="6" id="KW-0009">Actin-binding</keyword>
<dbReference type="InterPro" id="IPR029006">
    <property type="entry name" value="ADF-H/Gelsolin-like_dom_sf"/>
</dbReference>
<dbReference type="OrthoDB" id="10006997at2759"/>
<dbReference type="Gene3D" id="3.40.20.10">
    <property type="entry name" value="Severin"/>
    <property type="match status" value="2"/>
</dbReference>
<dbReference type="FunFam" id="3.40.20.10:FF:000007">
    <property type="entry name" value="Twinfilin-1 isoform 1"/>
    <property type="match status" value="1"/>
</dbReference>
<keyword evidence="5" id="KW-0677">Repeat</keyword>
<keyword evidence="14" id="KW-1185">Reference proteome</keyword>
<sequence>MSHQSGITASRELSAYFSEIHQADNVRAIKVNISGESLVKATSQPVRGTWESDYDSCVTPLLDEKAPSYILYRLDSSNAHGYEWILICYVPDFAMVRDKMLYASTRATLKKEFGDYRVVDEVFGTAPSDVSRDGFAKHVEANNAPPPLSREEIEKSEIKAREVGVDIGASTKRAHMGAVHFPVSDAGLAKLRALQDGSVSYVQLSIDISRETIELASAENIQASQIASRIPGDQPRYHFFRFTHQHEGQRLEPIVFIYSCPGYACKIKERMLYSSGKNPILSVVEDDLGITVDKKLEVSDAAEVTEQFIFEEFHPKAVEAKKAFAKPSAPGKGGRRLLRTTEDA</sequence>
<evidence type="ECO:0000256" key="6">
    <source>
        <dbReference type="ARBA" id="ARBA00023203"/>
    </source>
</evidence>
<evidence type="ECO:0000256" key="11">
    <source>
        <dbReference type="SAM" id="MobiDB-lite"/>
    </source>
</evidence>
<dbReference type="GO" id="GO:0003785">
    <property type="term" value="F:actin monomer binding"/>
    <property type="evidence" value="ECO:0007669"/>
    <property type="project" value="TreeGrafter"/>
</dbReference>
<comment type="subunit">
    <text evidence="8">Interacts with G-actin; ADP-actin form.</text>
</comment>